<feature type="domain" description="Solute-binding protein family 3/N-terminal" evidence="2">
    <location>
        <begin position="31"/>
        <end position="247"/>
    </location>
</feature>
<dbReference type="SMART" id="SM00062">
    <property type="entry name" value="PBPb"/>
    <property type="match status" value="1"/>
</dbReference>
<dbReference type="Gene3D" id="3.40.190.10">
    <property type="entry name" value="Periplasmic binding protein-like II"/>
    <property type="match status" value="2"/>
</dbReference>
<comment type="caution">
    <text evidence="3">The sequence shown here is derived from an EMBL/GenBank/DDBJ whole genome shotgun (WGS) entry which is preliminary data.</text>
</comment>
<evidence type="ECO:0000313" key="4">
    <source>
        <dbReference type="Proteomes" id="UP000248783"/>
    </source>
</evidence>
<keyword evidence="1" id="KW-0732">Signal</keyword>
<dbReference type="RefSeq" id="WP_111250775.1">
    <property type="nucleotide sequence ID" value="NZ_QKWH01000004.1"/>
</dbReference>
<protein>
    <submittedName>
        <fullName evidence="3">ABC transporter substrate-binding protein</fullName>
    </submittedName>
</protein>
<dbReference type="Pfam" id="PF00497">
    <property type="entry name" value="SBP_bac_3"/>
    <property type="match status" value="1"/>
</dbReference>
<dbReference type="PANTHER" id="PTHR35936">
    <property type="entry name" value="MEMBRANE-BOUND LYTIC MUREIN TRANSGLYCOSYLASE F"/>
    <property type="match status" value="1"/>
</dbReference>
<sequence>MENQSEGTYGVRRQGTTAEPAVVRELAPTGALRAVVNLGNPVLAQGEPDAPRGVTVDLAREVARRLGVGVELACVRAAKASFEAVASGEADLGFLAVEPARAERVAFTAPYVVIEGVYAVPVSSGTTTAEDVDRDGVRVGVKEGSAYDLYLTRTLERAEIVRGVEGTVVFESEGLDVAAGIRQPVERWAAERGDLRVLEPRFTEIRQAVATGRDRSAEAVTWLGVVVEELKANGFVAEALAASGQDASVAPPA</sequence>
<organism evidence="3 4">
    <name type="scientific">Xylanimonas oleitrophica</name>
    <dbReference type="NCBI Taxonomy" id="2607479"/>
    <lineage>
        <taxon>Bacteria</taxon>
        <taxon>Bacillati</taxon>
        <taxon>Actinomycetota</taxon>
        <taxon>Actinomycetes</taxon>
        <taxon>Micrococcales</taxon>
        <taxon>Promicromonosporaceae</taxon>
        <taxon>Xylanimonas</taxon>
    </lineage>
</organism>
<evidence type="ECO:0000259" key="2">
    <source>
        <dbReference type="SMART" id="SM00062"/>
    </source>
</evidence>
<evidence type="ECO:0000313" key="3">
    <source>
        <dbReference type="EMBL" id="PZR53496.1"/>
    </source>
</evidence>
<proteinExistence type="predicted"/>
<dbReference type="AlphaFoldDB" id="A0A2W5WYT8"/>
<name>A0A2W5WYT8_9MICO</name>
<keyword evidence="4" id="KW-1185">Reference proteome</keyword>
<dbReference type="InterPro" id="IPR001638">
    <property type="entry name" value="Solute-binding_3/MltF_N"/>
</dbReference>
<dbReference type="Proteomes" id="UP000248783">
    <property type="component" value="Unassembled WGS sequence"/>
</dbReference>
<evidence type="ECO:0000256" key="1">
    <source>
        <dbReference type="ARBA" id="ARBA00022729"/>
    </source>
</evidence>
<dbReference type="PANTHER" id="PTHR35936:SF17">
    <property type="entry name" value="ARGININE-BINDING EXTRACELLULAR PROTEIN ARTP"/>
    <property type="match status" value="1"/>
</dbReference>
<dbReference type="SUPFAM" id="SSF53850">
    <property type="entry name" value="Periplasmic binding protein-like II"/>
    <property type="match status" value="1"/>
</dbReference>
<accession>A0A2W5WYT8</accession>
<dbReference type="EMBL" id="QKWH01000004">
    <property type="protein sequence ID" value="PZR53496.1"/>
    <property type="molecule type" value="Genomic_DNA"/>
</dbReference>
<gene>
    <name evidence="3" type="ORF">DNL40_08325</name>
</gene>
<reference evidence="3 4" key="1">
    <citation type="submission" date="2018-06" db="EMBL/GenBank/DDBJ databases">
        <title>Whole genome sequencing of a novel hydrocarbon degrading bacterial strain, PW21 isolated from oil contaminated produced water sample.</title>
        <authorList>
            <person name="Nagkirti P."/>
            <person name="Shaikh A."/>
            <person name="Gowdaman V."/>
            <person name="Engineer A.E."/>
            <person name="Dagar S."/>
            <person name="Dhakephalkar P.K."/>
        </authorList>
    </citation>
    <scope>NUCLEOTIDE SEQUENCE [LARGE SCALE GENOMIC DNA]</scope>
    <source>
        <strain evidence="3 4">PW21</strain>
    </source>
</reference>